<dbReference type="EMBL" id="CP154792">
    <property type="protein sequence ID" value="XAN19179.1"/>
    <property type="molecule type" value="Genomic_DNA"/>
</dbReference>
<protein>
    <submittedName>
        <fullName evidence="2">Toxin</fullName>
    </submittedName>
</protein>
<accession>A0ABZ3GDF6</accession>
<evidence type="ECO:0000259" key="1">
    <source>
        <dbReference type="Pfam" id="PF15649"/>
    </source>
</evidence>
<dbReference type="Pfam" id="PF15649">
    <property type="entry name" value="Tox-REase-7"/>
    <property type="match status" value="1"/>
</dbReference>
<dbReference type="RefSeq" id="WP_276242222.1">
    <property type="nucleotide sequence ID" value="NZ_CP154792.1"/>
</dbReference>
<feature type="domain" description="Tox-REase-7" evidence="1">
    <location>
        <begin position="2"/>
        <end position="83"/>
    </location>
</feature>
<dbReference type="InterPro" id="IPR028903">
    <property type="entry name" value="Tox-REase-7_dom"/>
</dbReference>
<sequence length="107" mass="11471">MAAFEHVGGVKNNIPVTVSVNGISVTTIPDMWGKSVGGMLEVKNVQNLSMSNQLRAQIQHAGETEQPLNLVVSPRTTNVSAELRTQIEGTGGGIYRYDPSTGELTKF</sequence>
<proteinExistence type="predicted"/>
<dbReference type="Proteomes" id="UP001446337">
    <property type="component" value="Chromosome"/>
</dbReference>
<evidence type="ECO:0000313" key="2">
    <source>
        <dbReference type="EMBL" id="XAN19179.1"/>
    </source>
</evidence>
<evidence type="ECO:0000313" key="3">
    <source>
        <dbReference type="Proteomes" id="UP001446337"/>
    </source>
</evidence>
<name>A0ABZ3GDF6_ACHDE</name>
<gene>
    <name evidence="2" type="ORF">AAIK43_14360</name>
</gene>
<reference evidence="2 3" key="1">
    <citation type="submission" date="2024-05" db="EMBL/GenBank/DDBJ databases">
        <title>Achromobacter denitrificans. BP1, complete genome.</title>
        <authorList>
            <person name="Zhang B."/>
        </authorList>
    </citation>
    <scope>NUCLEOTIDE SEQUENCE [LARGE SCALE GENOMIC DNA]</scope>
    <source>
        <strain evidence="2 3">BP1</strain>
    </source>
</reference>
<organism evidence="2 3">
    <name type="scientific">Achromobacter denitrificans</name>
    <name type="common">Alcaligenes denitrificans</name>
    <dbReference type="NCBI Taxonomy" id="32002"/>
    <lineage>
        <taxon>Bacteria</taxon>
        <taxon>Pseudomonadati</taxon>
        <taxon>Pseudomonadota</taxon>
        <taxon>Betaproteobacteria</taxon>
        <taxon>Burkholderiales</taxon>
        <taxon>Alcaligenaceae</taxon>
        <taxon>Achromobacter</taxon>
    </lineage>
</organism>
<keyword evidence="3" id="KW-1185">Reference proteome</keyword>